<evidence type="ECO:0000313" key="2">
    <source>
        <dbReference type="EMBL" id="CCG08229.1"/>
    </source>
</evidence>
<dbReference type="KEGG" id="rpm:RSPPHO_01603"/>
<evidence type="ECO:0000313" key="3">
    <source>
        <dbReference type="Proteomes" id="UP000033220"/>
    </source>
</evidence>
<gene>
    <name evidence="2" type="ORF">RSPPHO_01603</name>
</gene>
<sequence>MLTQLYRQTPRLSYGSKSEVIISPSRGAGRRPQMRVRPELDPDVDDLAPVEPDVTHYDEAHFVTYLRLLDAETDDADWTEVARIVLHRDPLADQDRTKACWESHLARAQWMTKIGYRRILEQAVEEARLTPRDRP</sequence>
<dbReference type="Proteomes" id="UP000033220">
    <property type="component" value="Chromosome DSM 122"/>
</dbReference>
<dbReference type="AlphaFoldDB" id="H6SJR4"/>
<dbReference type="STRING" id="1150469.RSPPHO_01603"/>
<dbReference type="eggNOG" id="ENOG5032Z6E">
    <property type="taxonomic scope" value="Bacteria"/>
</dbReference>
<feature type="region of interest" description="Disordered" evidence="1">
    <location>
        <begin position="23"/>
        <end position="50"/>
    </location>
</feature>
<keyword evidence="3" id="KW-1185">Reference proteome</keyword>
<name>H6SJR4_PARPM</name>
<proteinExistence type="predicted"/>
<dbReference type="HOGENOM" id="CLU_155900_0_0_5"/>
<evidence type="ECO:0000256" key="1">
    <source>
        <dbReference type="SAM" id="MobiDB-lite"/>
    </source>
</evidence>
<accession>H6SJR4</accession>
<dbReference type="PATRIC" id="fig|1150469.3.peg.1806"/>
<dbReference type="EMBL" id="HE663493">
    <property type="protein sequence ID" value="CCG08229.1"/>
    <property type="molecule type" value="Genomic_DNA"/>
</dbReference>
<protein>
    <recommendedName>
        <fullName evidence="4">DUF2285 domain-containing protein</fullName>
    </recommendedName>
</protein>
<evidence type="ECO:0008006" key="4">
    <source>
        <dbReference type="Google" id="ProtNLM"/>
    </source>
</evidence>
<organism evidence="2 3">
    <name type="scientific">Pararhodospirillum photometricum DSM 122</name>
    <dbReference type="NCBI Taxonomy" id="1150469"/>
    <lineage>
        <taxon>Bacteria</taxon>
        <taxon>Pseudomonadati</taxon>
        <taxon>Pseudomonadota</taxon>
        <taxon>Alphaproteobacteria</taxon>
        <taxon>Rhodospirillales</taxon>
        <taxon>Rhodospirillaceae</taxon>
        <taxon>Pararhodospirillum</taxon>
    </lineage>
</organism>
<reference evidence="2 3" key="1">
    <citation type="submission" date="2012-02" db="EMBL/GenBank/DDBJ databases">
        <title>Shotgun genome sequence of Phaeospirillum photometricum DSM 122.</title>
        <authorList>
            <person name="Duquesne K."/>
            <person name="Sturgis J."/>
        </authorList>
    </citation>
    <scope>NUCLEOTIDE SEQUENCE [LARGE SCALE GENOMIC DNA]</scope>
    <source>
        <strain evidence="3">DSM122</strain>
    </source>
</reference>